<feature type="signal peptide" evidence="2">
    <location>
        <begin position="1"/>
        <end position="26"/>
    </location>
</feature>
<dbReference type="EMBL" id="AP017369">
    <property type="protein sequence ID" value="BAU96588.1"/>
    <property type="molecule type" value="Genomic_DNA"/>
</dbReference>
<evidence type="ECO:0000313" key="3">
    <source>
        <dbReference type="EMBL" id="BAU96588.1"/>
    </source>
</evidence>
<proteinExistence type="predicted"/>
<evidence type="ECO:0000313" key="4">
    <source>
        <dbReference type="Proteomes" id="UP000218244"/>
    </source>
</evidence>
<keyword evidence="1" id="KW-1133">Transmembrane helix</keyword>
<evidence type="ECO:0008006" key="5">
    <source>
        <dbReference type="Google" id="ProtNLM"/>
    </source>
</evidence>
<dbReference type="KEGG" id="csur:N24_2326"/>
<keyword evidence="2" id="KW-0732">Signal</keyword>
<organism evidence="3 4">
    <name type="scientific">Corynebacterium suranareeae</name>
    <dbReference type="NCBI Taxonomy" id="2506452"/>
    <lineage>
        <taxon>Bacteria</taxon>
        <taxon>Bacillati</taxon>
        <taxon>Actinomycetota</taxon>
        <taxon>Actinomycetes</taxon>
        <taxon>Mycobacteriales</taxon>
        <taxon>Corynebacteriaceae</taxon>
        <taxon>Corynebacterium</taxon>
    </lineage>
</organism>
<keyword evidence="1" id="KW-0472">Membrane</keyword>
<sequence length="77" mass="7850">MRKKILSIAIATAVGVSALSPAAADAAEATPPVIQSTQSVIQGFIANPVGTVISFAGMSAVMPFVLSSWMGYDILPD</sequence>
<gene>
    <name evidence="3" type="ORF">N24_2326</name>
</gene>
<dbReference type="AlphaFoldDB" id="A0A161JMI9"/>
<evidence type="ECO:0000256" key="2">
    <source>
        <dbReference type="SAM" id="SignalP"/>
    </source>
</evidence>
<evidence type="ECO:0000256" key="1">
    <source>
        <dbReference type="SAM" id="Phobius"/>
    </source>
</evidence>
<name>A0A161JMI9_9CORY</name>
<keyword evidence="4" id="KW-1185">Reference proteome</keyword>
<feature type="chain" id="PRO_5007823570" description="Secreted protein" evidence="2">
    <location>
        <begin position="27"/>
        <end position="77"/>
    </location>
</feature>
<feature type="transmembrane region" description="Helical" evidence="1">
    <location>
        <begin position="50"/>
        <end position="72"/>
    </location>
</feature>
<keyword evidence="1" id="KW-0812">Transmembrane</keyword>
<accession>A0A161JMI9</accession>
<protein>
    <recommendedName>
        <fullName evidence="5">Secreted protein</fullName>
    </recommendedName>
</protein>
<reference evidence="3 4" key="1">
    <citation type="submission" date="2016-02" db="EMBL/GenBank/DDBJ databases">
        <title>Corynebacterium glutamicum N24 whole genome sequencing project.</title>
        <authorList>
            <person name="Matsutani M."/>
            <person name="Nangtapong N."/>
            <person name="Yakushi T."/>
            <person name="Matsushita K."/>
        </authorList>
    </citation>
    <scope>NUCLEOTIDE SEQUENCE [LARGE SCALE GENOMIC DNA]</scope>
    <source>
        <strain evidence="3 4">N24</strain>
    </source>
</reference>
<dbReference type="Proteomes" id="UP000218244">
    <property type="component" value="Chromosome"/>
</dbReference>
<dbReference type="RefSeq" id="WP_096457265.1">
    <property type="nucleotide sequence ID" value="NZ_AP017369.1"/>
</dbReference>